<dbReference type="InterPro" id="IPR005625">
    <property type="entry name" value="PepSY-ass_TM"/>
</dbReference>
<comment type="caution">
    <text evidence="2">The sequence shown here is derived from an EMBL/GenBank/DDBJ whole genome shotgun (WGS) entry which is preliminary data.</text>
</comment>
<name>A0ABU9BS38_9BURK</name>
<feature type="transmembrane region" description="Helical" evidence="1">
    <location>
        <begin position="410"/>
        <end position="436"/>
    </location>
</feature>
<keyword evidence="1" id="KW-0812">Transmembrane</keyword>
<sequence>MNLTSMQPTLRKAALHRLFWRIHFWAGLIGAPIVLFAAVTGLIYVVSPQVEAWRHAGLDHVAPSDARWTLDAQVDAVRALHPDEAVRYVVPAHRPGDTTQVYLRAAHEHHAGRGDHDHGLPTGSIVYLNPHTGEVLGQLPELQRFKTWAKKLHSSALQGNAWRWVLELGASWMLVLFATGLVLWWPRSQARGGPGWRALWPTPGRGRRTWRDCHATVALALGLVLAIVLVTGLTWARYSGERFRVAQEALGQATPRPEPALRSTPLEGVTPLTWQQVHDRARATAPDIAMQITPPQGPQGTWRVENFDRSQPEGRFTQVFDAYTGQTLFSVGWSEFPLLSRATAIGIPFHRGEFGVWNQVLLALAALAAVFSVVSGLMMWWLRRRPAAPQTRRRLAAPPLSWSDVRQAPWWVWPLAAALGWALPVFGLSLVVLLGLEAMRLAWSPGRSRPHRLGA</sequence>
<feature type="transmembrane region" description="Helical" evidence="1">
    <location>
        <begin position="22"/>
        <end position="46"/>
    </location>
</feature>
<keyword evidence="3" id="KW-1185">Reference proteome</keyword>
<feature type="transmembrane region" description="Helical" evidence="1">
    <location>
        <begin position="215"/>
        <end position="236"/>
    </location>
</feature>
<evidence type="ECO:0000313" key="2">
    <source>
        <dbReference type="EMBL" id="MEK8032596.1"/>
    </source>
</evidence>
<evidence type="ECO:0000256" key="1">
    <source>
        <dbReference type="SAM" id="Phobius"/>
    </source>
</evidence>
<reference evidence="2 3" key="1">
    <citation type="submission" date="2024-04" db="EMBL/GenBank/DDBJ databases">
        <title>Novel species of the genus Ideonella isolated from streams.</title>
        <authorList>
            <person name="Lu H."/>
        </authorList>
    </citation>
    <scope>NUCLEOTIDE SEQUENCE [LARGE SCALE GENOMIC DNA]</scope>
    <source>
        <strain evidence="2 3">DXS29W</strain>
    </source>
</reference>
<keyword evidence="1" id="KW-0472">Membrane</keyword>
<dbReference type="PANTHER" id="PTHR34219:SF1">
    <property type="entry name" value="PEPSY DOMAIN-CONTAINING PROTEIN"/>
    <property type="match status" value="1"/>
</dbReference>
<proteinExistence type="predicted"/>
<dbReference type="Pfam" id="PF03929">
    <property type="entry name" value="PepSY_TM"/>
    <property type="match status" value="1"/>
</dbReference>
<dbReference type="EMBL" id="JBBUTG010000011">
    <property type="protein sequence ID" value="MEK8032596.1"/>
    <property type="molecule type" value="Genomic_DNA"/>
</dbReference>
<feature type="transmembrane region" description="Helical" evidence="1">
    <location>
        <begin position="360"/>
        <end position="382"/>
    </location>
</feature>
<dbReference type="RefSeq" id="WP_341427017.1">
    <property type="nucleotide sequence ID" value="NZ_JBBUTG010000011.1"/>
</dbReference>
<protein>
    <submittedName>
        <fullName evidence="2">PepSY domain-containing protein</fullName>
    </submittedName>
</protein>
<dbReference type="Proteomes" id="UP001371218">
    <property type="component" value="Unassembled WGS sequence"/>
</dbReference>
<evidence type="ECO:0000313" key="3">
    <source>
        <dbReference type="Proteomes" id="UP001371218"/>
    </source>
</evidence>
<keyword evidence="1" id="KW-1133">Transmembrane helix</keyword>
<dbReference type="PANTHER" id="PTHR34219">
    <property type="entry name" value="IRON-REGULATED INNER MEMBRANE PROTEIN-RELATED"/>
    <property type="match status" value="1"/>
</dbReference>
<accession>A0ABU9BS38</accession>
<gene>
    <name evidence="2" type="ORF">AACH06_17385</name>
</gene>
<feature type="transmembrane region" description="Helical" evidence="1">
    <location>
        <begin position="164"/>
        <end position="185"/>
    </location>
</feature>
<organism evidence="2 3">
    <name type="scientific">Ideonella lacteola</name>
    <dbReference type="NCBI Taxonomy" id="2984193"/>
    <lineage>
        <taxon>Bacteria</taxon>
        <taxon>Pseudomonadati</taxon>
        <taxon>Pseudomonadota</taxon>
        <taxon>Betaproteobacteria</taxon>
        <taxon>Burkholderiales</taxon>
        <taxon>Sphaerotilaceae</taxon>
        <taxon>Ideonella</taxon>
    </lineage>
</organism>